<name>A0A0F5JPB1_9BACT</name>
<dbReference type="Proteomes" id="UP000033035">
    <property type="component" value="Unassembled WGS sequence"/>
</dbReference>
<dbReference type="PANTHER" id="PTHR31297">
    <property type="entry name" value="GLUCAN ENDO-1,6-BETA-GLUCOSIDASE B"/>
    <property type="match status" value="1"/>
</dbReference>
<dbReference type="GO" id="GO:0008422">
    <property type="term" value="F:beta-glucosidase activity"/>
    <property type="evidence" value="ECO:0007669"/>
    <property type="project" value="TreeGrafter"/>
</dbReference>
<dbReference type="SUPFAM" id="SSF51445">
    <property type="entry name" value="(Trans)glycosidases"/>
    <property type="match status" value="1"/>
</dbReference>
<proteinExistence type="predicted"/>
<dbReference type="RefSeq" id="WP_081693320.1">
    <property type="nucleotide sequence ID" value="NZ_AUAE01000019.1"/>
</dbReference>
<dbReference type="InterPro" id="IPR018087">
    <property type="entry name" value="Glyco_hydro_5_CS"/>
</dbReference>
<evidence type="ECO:0000256" key="3">
    <source>
        <dbReference type="ARBA" id="ARBA00023295"/>
    </source>
</evidence>
<evidence type="ECO:0000313" key="6">
    <source>
        <dbReference type="Proteomes" id="UP000033035"/>
    </source>
</evidence>
<dbReference type="Gene3D" id="3.20.20.80">
    <property type="entry name" value="Glycosidases"/>
    <property type="match status" value="1"/>
</dbReference>
<feature type="domain" description="Glycoside hydrolase family 5" evidence="4">
    <location>
        <begin position="563"/>
        <end position="822"/>
    </location>
</feature>
<gene>
    <name evidence="5" type="ORF">HMPREF1536_00515</name>
</gene>
<dbReference type="InterPro" id="IPR017853">
    <property type="entry name" value="GH"/>
</dbReference>
<dbReference type="STRING" id="1203610.HMPREF1536_00515"/>
<organism evidence="5 6">
    <name type="scientific">Parabacteroides gordonii MS-1 = DSM 23371</name>
    <dbReference type="NCBI Taxonomy" id="1203610"/>
    <lineage>
        <taxon>Bacteria</taxon>
        <taxon>Pseudomonadati</taxon>
        <taxon>Bacteroidota</taxon>
        <taxon>Bacteroidia</taxon>
        <taxon>Bacteroidales</taxon>
        <taxon>Tannerellaceae</taxon>
        <taxon>Parabacteroides</taxon>
    </lineage>
</organism>
<protein>
    <recommendedName>
        <fullName evidence="4">Glycoside hydrolase family 5 domain-containing protein</fullName>
    </recommendedName>
</protein>
<evidence type="ECO:0000256" key="2">
    <source>
        <dbReference type="ARBA" id="ARBA00022801"/>
    </source>
</evidence>
<dbReference type="InterPro" id="IPR008979">
    <property type="entry name" value="Galactose-bd-like_sf"/>
</dbReference>
<dbReference type="PANTHER" id="PTHR31297:SF17">
    <property type="entry name" value="ENDOGLUCANASE"/>
    <property type="match status" value="1"/>
</dbReference>
<dbReference type="EMBL" id="AQHW01000003">
    <property type="protein sequence ID" value="KKB59534.1"/>
    <property type="molecule type" value="Genomic_DNA"/>
</dbReference>
<dbReference type="Pfam" id="PF00150">
    <property type="entry name" value="Cellulase"/>
    <property type="match status" value="1"/>
</dbReference>
<dbReference type="GO" id="GO:0009251">
    <property type="term" value="P:glucan catabolic process"/>
    <property type="evidence" value="ECO:0007669"/>
    <property type="project" value="TreeGrafter"/>
</dbReference>
<dbReference type="Gene3D" id="2.60.120.260">
    <property type="entry name" value="Galactose-binding domain-like"/>
    <property type="match status" value="1"/>
</dbReference>
<dbReference type="HOGENOM" id="CLU_254033_0_0_10"/>
<accession>A0A0F5JPB1</accession>
<dbReference type="AlphaFoldDB" id="A0A0F5JPB1"/>
<keyword evidence="1" id="KW-0732">Signal</keyword>
<reference evidence="5 6" key="1">
    <citation type="submission" date="2013-04" db="EMBL/GenBank/DDBJ databases">
        <title>The Genome Sequence of Parabacteroides gordonii DSM 23371.</title>
        <authorList>
            <consortium name="The Broad Institute Genomics Platform"/>
            <person name="Earl A."/>
            <person name="Ward D."/>
            <person name="Feldgarden M."/>
            <person name="Gevers D."/>
            <person name="Martens E."/>
            <person name="Sakamoto M."/>
            <person name="Benno Y."/>
            <person name="Suzuki N."/>
            <person name="Matsunaga N."/>
            <person name="Koshihara K."/>
            <person name="Seki M."/>
            <person name="Komiya H."/>
            <person name="Walker B."/>
            <person name="Young S."/>
            <person name="Zeng Q."/>
            <person name="Gargeya S."/>
            <person name="Fitzgerald M."/>
            <person name="Haas B."/>
            <person name="Abouelleil A."/>
            <person name="Allen A.W."/>
            <person name="Alvarado L."/>
            <person name="Arachchi H.M."/>
            <person name="Berlin A.M."/>
            <person name="Chapman S.B."/>
            <person name="Gainer-Dewar J."/>
            <person name="Goldberg J."/>
            <person name="Griggs A."/>
            <person name="Gujja S."/>
            <person name="Hansen M."/>
            <person name="Howarth C."/>
            <person name="Imamovic A."/>
            <person name="Ireland A."/>
            <person name="Larimer J."/>
            <person name="McCowan C."/>
            <person name="Murphy C."/>
            <person name="Pearson M."/>
            <person name="Poon T.W."/>
            <person name="Priest M."/>
            <person name="Roberts A."/>
            <person name="Saif S."/>
            <person name="Shea T."/>
            <person name="Sisk P."/>
            <person name="Sykes S."/>
            <person name="Wortman J."/>
            <person name="Nusbaum C."/>
            <person name="Birren B."/>
        </authorList>
    </citation>
    <scope>NUCLEOTIDE SEQUENCE [LARGE SCALE GENOMIC DNA]</scope>
    <source>
        <strain evidence="5 6">MS-1</strain>
    </source>
</reference>
<keyword evidence="6" id="KW-1185">Reference proteome</keyword>
<dbReference type="InterPro" id="IPR001547">
    <property type="entry name" value="Glyco_hydro_5"/>
</dbReference>
<keyword evidence="2" id="KW-0378">Hydrolase</keyword>
<dbReference type="GO" id="GO:0009986">
    <property type="term" value="C:cell surface"/>
    <property type="evidence" value="ECO:0007669"/>
    <property type="project" value="TreeGrafter"/>
</dbReference>
<comment type="caution">
    <text evidence="5">The sequence shown here is derived from an EMBL/GenBank/DDBJ whole genome shotgun (WGS) entry which is preliminary data.</text>
</comment>
<dbReference type="Gene3D" id="2.60.120.430">
    <property type="entry name" value="Galactose-binding lectin"/>
    <property type="match status" value="1"/>
</dbReference>
<evidence type="ECO:0000313" key="5">
    <source>
        <dbReference type="EMBL" id="KKB59534.1"/>
    </source>
</evidence>
<dbReference type="SUPFAM" id="SSF49785">
    <property type="entry name" value="Galactose-binding domain-like"/>
    <property type="match status" value="1"/>
</dbReference>
<evidence type="ECO:0000259" key="4">
    <source>
        <dbReference type="Pfam" id="PF00150"/>
    </source>
</evidence>
<dbReference type="GO" id="GO:0005576">
    <property type="term" value="C:extracellular region"/>
    <property type="evidence" value="ECO:0007669"/>
    <property type="project" value="TreeGrafter"/>
</dbReference>
<dbReference type="InterPro" id="IPR050386">
    <property type="entry name" value="Glycosyl_hydrolase_5"/>
</dbReference>
<dbReference type="PROSITE" id="PS00659">
    <property type="entry name" value="GLYCOSYL_HYDROL_F5"/>
    <property type="match status" value="1"/>
</dbReference>
<evidence type="ECO:0000256" key="1">
    <source>
        <dbReference type="ARBA" id="ARBA00022729"/>
    </source>
</evidence>
<keyword evidence="3" id="KW-0326">Glycosidase</keyword>
<dbReference type="PATRIC" id="fig|1203610.3.peg.533"/>
<sequence>MMKKDLFIRILILWGLLTGFTEIHATGDVTGPVMSSDIVYTLPIEKVTPIYGSRYNGTINSFNINDNWGGKTTPSFALTEDDFNLIKLSNFDFHPLTFYGSPVDLSTATYINIDAFFSRDVSTVGIKLYPSGDTDYEFTSNKTYKKGKWHSIQIPLNEFIRVKGDEALQKTTSMLLSVQGDDVGVTAYLDNIYFSMEANEPIEIPAASTPERPSANVVNFYSTQYGTDTDLVFLDWGGKYTVSKKNDSEDNELLKFSRFNWGAIQYDLNNQVLEIGNNNRFRLNVYSENALPAFKVILMLYENRIGNAENIEFETQASNLAANEWHSIDVDINDFLEKTERKISTIQIHTGSSNNTIYLNHIYFYNDKDITPVESAPENMAYLPPVQLNPANVISIFSDSYTNGLSTGYPEVVDKGQTTVEAIVRRGNNFFYQLTETDQFPLDLGNVDLSGMDSLHIDIYSPDATSLSITLDGGNKHSIPVTLIPGEWNRMNFALSEFADVSLDDVDYLSLEGGNGKTFFIDNIYFFRKKELFTPTPIENLNKKLGKGINLGNIYDQSNLEWNDAYIAMVKEKGFTHVRLPIRWDNDGRSLNEEPYNIDEAFMLKMKTVIDKILAADLKLVINMHHYNPLMELSGEEQTKEMERFLVLWAQIAEYFQNYPEDLVFEILNEPRDNMTVALWNELLEKAINTIRVTNPNRAIMVGTTDWGTVYGLEGLKLPQDNHLILTVHYYNPMPFTHQGAEWSGNPPIGYKWYDSQSDRDAVINEFNLIRDFSAANNNIPVHIGEFGTYDRADIDSRLLWTTFVTRTIEQYGYSYAYWDFGTDFGIYDVATGQFRQHLLDALFTNKIPEKPMDFHIVGSETVYDSNINKGSNWNTGSIGYWTNSWDNGELTVSITNERENAWDVQPILITGIEEGAIYTVTFTVSGDTEGYTFSHYIGKSGAAYVPYGPNVSFSPKLQEETYSYTFTMLRETDNEARFTLDMGGQGTGRFTFKNISITKGFLAISSATIPKMSEPDVSTVFSSFYNNGLSTVAFPSMGGTIKGEEKDVKENEIIKLDNFDKQDVTLGTSLVLNDKDHLHLDVYPRSGLKLVVTAGNEGTVQKYSYTLKPHTWNALDIDLTGLLAKTKGKIDNISLSCDLGGRTLYLDHIYFS</sequence>